<dbReference type="GeneID" id="106117742"/>
<feature type="signal peptide" evidence="1">
    <location>
        <begin position="1"/>
        <end position="21"/>
    </location>
</feature>
<dbReference type="Proteomes" id="UP000694872">
    <property type="component" value="Unplaced"/>
</dbReference>
<sequence>MSLPLYTVFICFAILFINVNGQCAGSTEQCGCNNPTTSTTPRTIEIVRVRDQERRRDPQTIDRRQPVVLQPTIQKYFVFPQNSRSVRYPSSYPLDNRGGYYMMPVAVRRKVIKKTPAET</sequence>
<proteinExistence type="predicted"/>
<dbReference type="KEGG" id="pxu:106117742"/>
<feature type="chain" id="PRO_5042521138" evidence="1">
    <location>
        <begin position="22"/>
        <end position="119"/>
    </location>
</feature>
<protein>
    <submittedName>
        <fullName evidence="2">Uncharacterized protein LOC106117742</fullName>
    </submittedName>
</protein>
<evidence type="ECO:0000256" key="1">
    <source>
        <dbReference type="SAM" id="SignalP"/>
    </source>
</evidence>
<name>A0AAJ6Z948_PAPXU</name>
<accession>A0AAJ6Z948</accession>
<dbReference type="AlphaFoldDB" id="A0AAJ6Z948"/>
<keyword evidence="1" id="KW-0732">Signal</keyword>
<dbReference type="RefSeq" id="XP_013167608.1">
    <property type="nucleotide sequence ID" value="XM_013312154.1"/>
</dbReference>
<evidence type="ECO:0000313" key="2">
    <source>
        <dbReference type="RefSeq" id="XP_013167608.1"/>
    </source>
</evidence>
<organism evidence="2">
    <name type="scientific">Papilio xuthus</name>
    <name type="common">Asian swallowtail butterfly</name>
    <dbReference type="NCBI Taxonomy" id="66420"/>
    <lineage>
        <taxon>Eukaryota</taxon>
        <taxon>Metazoa</taxon>
        <taxon>Ecdysozoa</taxon>
        <taxon>Arthropoda</taxon>
        <taxon>Hexapoda</taxon>
        <taxon>Insecta</taxon>
        <taxon>Pterygota</taxon>
        <taxon>Neoptera</taxon>
        <taxon>Endopterygota</taxon>
        <taxon>Lepidoptera</taxon>
        <taxon>Glossata</taxon>
        <taxon>Ditrysia</taxon>
        <taxon>Papilionoidea</taxon>
        <taxon>Papilionidae</taxon>
        <taxon>Papilioninae</taxon>
        <taxon>Papilio</taxon>
    </lineage>
</organism>
<gene>
    <name evidence="2" type="primary">LOC106117742</name>
</gene>
<reference evidence="2" key="1">
    <citation type="submission" date="2025-08" db="UniProtKB">
        <authorList>
            <consortium name="RefSeq"/>
        </authorList>
    </citation>
    <scope>IDENTIFICATION</scope>
</reference>